<dbReference type="PROSITE" id="PS51078">
    <property type="entry name" value="ICLR_ED"/>
    <property type="match status" value="1"/>
</dbReference>
<comment type="caution">
    <text evidence="6">The sequence shown here is derived from an EMBL/GenBank/DDBJ whole genome shotgun (WGS) entry which is preliminary data.</text>
</comment>
<dbReference type="InterPro" id="IPR050707">
    <property type="entry name" value="HTH_MetabolicPath_Reg"/>
</dbReference>
<dbReference type="Gene3D" id="3.30.450.40">
    <property type="match status" value="1"/>
</dbReference>
<dbReference type="OrthoDB" id="6057486at2"/>
<dbReference type="GO" id="GO:0003700">
    <property type="term" value="F:DNA-binding transcription factor activity"/>
    <property type="evidence" value="ECO:0007669"/>
    <property type="project" value="TreeGrafter"/>
</dbReference>
<evidence type="ECO:0000256" key="2">
    <source>
        <dbReference type="ARBA" id="ARBA00023125"/>
    </source>
</evidence>
<keyword evidence="3" id="KW-0804">Transcription</keyword>
<sequence length="258" mass="26513">MTLDAAPPGVPLVRALDRGLALLAAFTPEQPRRSLTELAAAAGLDKGTARRLLHTLLQAGFLRLEDGRYALATRILALAAAVETGGRLRAAAAGQLRALAAECRATAFIWVAEEGRALCLDRALVELPDVEALWFAVGAHATLNGGAGPRVLLAWLDPAAQRQALALPLTRRTPAGETDPPALLRAAAAIRARGHELVQDDFVIGLGGLGVPILGRDGALLGALSIATLSSAFAPDATGQPPQLAALRRAAGAIAAAL</sequence>
<dbReference type="Proteomes" id="UP000188879">
    <property type="component" value="Unassembled WGS sequence"/>
</dbReference>
<keyword evidence="2" id="KW-0238">DNA-binding</keyword>
<dbReference type="PROSITE" id="PS51077">
    <property type="entry name" value="HTH_ICLR"/>
    <property type="match status" value="1"/>
</dbReference>
<dbReference type="InterPro" id="IPR036388">
    <property type="entry name" value="WH-like_DNA-bd_sf"/>
</dbReference>
<organism evidence="6 7">
    <name type="scientific">Teichococcus deserti</name>
    <dbReference type="NCBI Taxonomy" id="1817963"/>
    <lineage>
        <taxon>Bacteria</taxon>
        <taxon>Pseudomonadati</taxon>
        <taxon>Pseudomonadota</taxon>
        <taxon>Alphaproteobacteria</taxon>
        <taxon>Acetobacterales</taxon>
        <taxon>Roseomonadaceae</taxon>
        <taxon>Roseomonas</taxon>
    </lineage>
</organism>
<dbReference type="AlphaFoldDB" id="A0A1V2H1A0"/>
<evidence type="ECO:0000256" key="1">
    <source>
        <dbReference type="ARBA" id="ARBA00023015"/>
    </source>
</evidence>
<dbReference type="EMBL" id="MLCO01000191">
    <property type="protein sequence ID" value="ONG50362.1"/>
    <property type="molecule type" value="Genomic_DNA"/>
</dbReference>
<evidence type="ECO:0000256" key="3">
    <source>
        <dbReference type="ARBA" id="ARBA00023163"/>
    </source>
</evidence>
<keyword evidence="7" id="KW-1185">Reference proteome</keyword>
<dbReference type="InterPro" id="IPR036390">
    <property type="entry name" value="WH_DNA-bd_sf"/>
</dbReference>
<dbReference type="InterPro" id="IPR014757">
    <property type="entry name" value="Tscrpt_reg_IclR_C"/>
</dbReference>
<dbReference type="Pfam" id="PF09339">
    <property type="entry name" value="HTH_IclR"/>
    <property type="match status" value="1"/>
</dbReference>
<dbReference type="Pfam" id="PF01614">
    <property type="entry name" value="IclR_C"/>
    <property type="match status" value="1"/>
</dbReference>
<feature type="domain" description="HTH iclR-type" evidence="4">
    <location>
        <begin position="13"/>
        <end position="73"/>
    </location>
</feature>
<accession>A0A1V2H1A0</accession>
<dbReference type="Gene3D" id="1.10.10.10">
    <property type="entry name" value="Winged helix-like DNA-binding domain superfamily/Winged helix DNA-binding domain"/>
    <property type="match status" value="1"/>
</dbReference>
<evidence type="ECO:0008006" key="8">
    <source>
        <dbReference type="Google" id="ProtNLM"/>
    </source>
</evidence>
<evidence type="ECO:0000313" key="7">
    <source>
        <dbReference type="Proteomes" id="UP000188879"/>
    </source>
</evidence>
<feature type="domain" description="IclR-ED" evidence="5">
    <location>
        <begin position="74"/>
        <end position="258"/>
    </location>
</feature>
<dbReference type="InterPro" id="IPR029016">
    <property type="entry name" value="GAF-like_dom_sf"/>
</dbReference>
<name>A0A1V2H1A0_9PROT</name>
<dbReference type="SUPFAM" id="SSF55781">
    <property type="entry name" value="GAF domain-like"/>
    <property type="match status" value="1"/>
</dbReference>
<evidence type="ECO:0000313" key="6">
    <source>
        <dbReference type="EMBL" id="ONG50362.1"/>
    </source>
</evidence>
<gene>
    <name evidence="6" type="ORF">BKE38_18475</name>
</gene>
<reference evidence="6 7" key="1">
    <citation type="submission" date="2016-10" db="EMBL/GenBank/DDBJ databases">
        <title>Draft Genome sequence of Roseomonas sp. strain M3.</title>
        <authorList>
            <person name="Subhash Y."/>
            <person name="Lee S."/>
        </authorList>
    </citation>
    <scope>NUCLEOTIDE SEQUENCE [LARGE SCALE GENOMIC DNA]</scope>
    <source>
        <strain evidence="6 7">M3</strain>
    </source>
</reference>
<dbReference type="SMART" id="SM00346">
    <property type="entry name" value="HTH_ICLR"/>
    <property type="match status" value="1"/>
</dbReference>
<evidence type="ECO:0000259" key="5">
    <source>
        <dbReference type="PROSITE" id="PS51078"/>
    </source>
</evidence>
<dbReference type="PANTHER" id="PTHR30136">
    <property type="entry name" value="HELIX-TURN-HELIX TRANSCRIPTIONAL REGULATOR, ICLR FAMILY"/>
    <property type="match status" value="1"/>
</dbReference>
<dbReference type="GO" id="GO:0045892">
    <property type="term" value="P:negative regulation of DNA-templated transcription"/>
    <property type="evidence" value="ECO:0007669"/>
    <property type="project" value="TreeGrafter"/>
</dbReference>
<dbReference type="SUPFAM" id="SSF46785">
    <property type="entry name" value="Winged helix' DNA-binding domain"/>
    <property type="match status" value="1"/>
</dbReference>
<dbReference type="PANTHER" id="PTHR30136:SF24">
    <property type="entry name" value="HTH-TYPE TRANSCRIPTIONAL REPRESSOR ALLR"/>
    <property type="match status" value="1"/>
</dbReference>
<protein>
    <recommendedName>
        <fullName evidence="8">IclR family transcriptional regulator</fullName>
    </recommendedName>
</protein>
<proteinExistence type="predicted"/>
<keyword evidence="1" id="KW-0805">Transcription regulation</keyword>
<dbReference type="InterPro" id="IPR005471">
    <property type="entry name" value="Tscrpt_reg_IclR_N"/>
</dbReference>
<dbReference type="GO" id="GO:0003677">
    <property type="term" value="F:DNA binding"/>
    <property type="evidence" value="ECO:0007669"/>
    <property type="project" value="UniProtKB-KW"/>
</dbReference>
<evidence type="ECO:0000259" key="4">
    <source>
        <dbReference type="PROSITE" id="PS51077"/>
    </source>
</evidence>